<accession>A0AAW1UUL5</accession>
<keyword evidence="2" id="KW-1185">Reference proteome</keyword>
<evidence type="ECO:0000313" key="2">
    <source>
        <dbReference type="Proteomes" id="UP001431783"/>
    </source>
</evidence>
<name>A0AAW1UUL5_9CUCU</name>
<proteinExistence type="predicted"/>
<organism evidence="1 2">
    <name type="scientific">Henosepilachna vigintioctopunctata</name>
    <dbReference type="NCBI Taxonomy" id="420089"/>
    <lineage>
        <taxon>Eukaryota</taxon>
        <taxon>Metazoa</taxon>
        <taxon>Ecdysozoa</taxon>
        <taxon>Arthropoda</taxon>
        <taxon>Hexapoda</taxon>
        <taxon>Insecta</taxon>
        <taxon>Pterygota</taxon>
        <taxon>Neoptera</taxon>
        <taxon>Endopterygota</taxon>
        <taxon>Coleoptera</taxon>
        <taxon>Polyphaga</taxon>
        <taxon>Cucujiformia</taxon>
        <taxon>Coccinelloidea</taxon>
        <taxon>Coccinellidae</taxon>
        <taxon>Epilachninae</taxon>
        <taxon>Epilachnini</taxon>
        <taxon>Henosepilachna</taxon>
    </lineage>
</organism>
<protein>
    <recommendedName>
        <fullName evidence="3">Reverse transcriptase domain-containing protein</fullName>
    </recommendedName>
</protein>
<evidence type="ECO:0000313" key="1">
    <source>
        <dbReference type="EMBL" id="KAK9883682.1"/>
    </source>
</evidence>
<dbReference type="AlphaFoldDB" id="A0AAW1UUL5"/>
<reference evidence="1 2" key="1">
    <citation type="submission" date="2023-03" db="EMBL/GenBank/DDBJ databases">
        <title>Genome insight into feeding habits of ladybird beetles.</title>
        <authorList>
            <person name="Li H.-S."/>
            <person name="Huang Y.-H."/>
            <person name="Pang H."/>
        </authorList>
    </citation>
    <scope>NUCLEOTIDE SEQUENCE [LARGE SCALE GENOMIC DNA]</scope>
    <source>
        <strain evidence="1">SYSU_2023b</strain>
        <tissue evidence="1">Whole body</tissue>
    </source>
</reference>
<sequence length="95" mass="11006">MTLDSLPFSHQHYEINQLKAYFSGFILERSVTTNLLIFVDIIKEAMKAGKQIDTIYSDFKKVFDIVPLWFINAEIEALEIGPPLKDWLADGSYEY</sequence>
<comment type="caution">
    <text evidence="1">The sequence shown here is derived from an EMBL/GenBank/DDBJ whole genome shotgun (WGS) entry which is preliminary data.</text>
</comment>
<gene>
    <name evidence="1" type="ORF">WA026_001853</name>
</gene>
<evidence type="ECO:0008006" key="3">
    <source>
        <dbReference type="Google" id="ProtNLM"/>
    </source>
</evidence>
<dbReference type="Proteomes" id="UP001431783">
    <property type="component" value="Unassembled WGS sequence"/>
</dbReference>
<dbReference type="EMBL" id="JARQZJ010000091">
    <property type="protein sequence ID" value="KAK9883682.1"/>
    <property type="molecule type" value="Genomic_DNA"/>
</dbReference>